<dbReference type="RefSeq" id="WP_162411814.1">
    <property type="nucleotide sequence ID" value="NZ_JAHQXE010000001.1"/>
</dbReference>
<reference evidence="3" key="1">
    <citation type="submission" date="2021-06" db="EMBL/GenBank/DDBJ databases">
        <title>New haloarchaea isolates fom saline soil.</title>
        <authorList>
            <person name="Duran-Viseras A."/>
            <person name="Sanchez-Porro C.S."/>
            <person name="Ventosa A."/>
        </authorList>
    </citation>
    <scope>NUCLEOTIDE SEQUENCE</scope>
    <source>
        <strain evidence="3">JCM 18369</strain>
    </source>
</reference>
<accession>A0AA41FYF2</accession>
<gene>
    <name evidence="3" type="ORF">KTS37_03840</name>
</gene>
<keyword evidence="4" id="KW-1185">Reference proteome</keyword>
<dbReference type="Pfam" id="PF17231">
    <property type="entry name" value="DUF5305"/>
    <property type="match status" value="1"/>
</dbReference>
<protein>
    <recommendedName>
        <fullName evidence="5">DUF5305 domain-containing protein</fullName>
    </recommendedName>
</protein>
<evidence type="ECO:0008006" key="5">
    <source>
        <dbReference type="Google" id="ProtNLM"/>
    </source>
</evidence>
<name>A0AA41FYF2_9EURY</name>
<dbReference type="AlphaFoldDB" id="A0AA41FYF2"/>
<dbReference type="Proteomes" id="UP001166304">
    <property type="component" value="Unassembled WGS sequence"/>
</dbReference>
<evidence type="ECO:0000313" key="3">
    <source>
        <dbReference type="EMBL" id="MBV0900913.1"/>
    </source>
</evidence>
<evidence type="ECO:0000256" key="2">
    <source>
        <dbReference type="SAM" id="Phobius"/>
    </source>
</evidence>
<keyword evidence="2" id="KW-1133">Transmembrane helix</keyword>
<dbReference type="InterPro" id="IPR035185">
    <property type="entry name" value="DUF5305"/>
</dbReference>
<comment type="caution">
    <text evidence="3">The sequence shown here is derived from an EMBL/GenBank/DDBJ whole genome shotgun (WGS) entry which is preliminary data.</text>
</comment>
<dbReference type="EMBL" id="JAHQXE010000001">
    <property type="protein sequence ID" value="MBV0900913.1"/>
    <property type="molecule type" value="Genomic_DNA"/>
</dbReference>
<feature type="region of interest" description="Disordered" evidence="1">
    <location>
        <begin position="350"/>
        <end position="392"/>
    </location>
</feature>
<organism evidence="3 4">
    <name type="scientific">Haloarcula salina</name>
    <dbReference type="NCBI Taxonomy" id="1429914"/>
    <lineage>
        <taxon>Archaea</taxon>
        <taxon>Methanobacteriati</taxon>
        <taxon>Methanobacteriota</taxon>
        <taxon>Stenosarchaea group</taxon>
        <taxon>Halobacteria</taxon>
        <taxon>Halobacteriales</taxon>
        <taxon>Haloarculaceae</taxon>
        <taxon>Haloarcula</taxon>
    </lineage>
</organism>
<feature type="region of interest" description="Disordered" evidence="1">
    <location>
        <begin position="217"/>
        <end position="247"/>
    </location>
</feature>
<keyword evidence="2" id="KW-0812">Transmembrane</keyword>
<sequence length="392" mass="42195">MGHMWLRVRAVLDDWFAVAVLALLIVSVAGGWLTYTGHVDPGMTTERETVSAWETNGTFTHAAVVSAENPVYDVGTELRGESLYLDSIAPVVDGSFVFRYAATESGTIDVSVDQHLRKRKVVERGTGTVTVWETMEPLGNRSVGGVEPDSPVRVPFTVNVTEERNESGQIDDRLDNPPGELRVAVVATATLSGTVNGRSVEQTVTYEMPVEFDGGTYSLNGTAATDRHERTRVVESPRDPSPVQRAGGPAVLGLALLGLGGLLASRTRNELSLTETERARLAFESDRESFGEWIHTFDLPAVAEERPRVEAATLGDLVDFAIDTDNSVLADPDGERYVVLHDGHCYVYEPPTTGGAPGERATSGGDGIAGRLRSLAGRSESSAREPIEEDGE</sequence>
<feature type="transmembrane region" description="Helical" evidence="2">
    <location>
        <begin position="12"/>
        <end position="35"/>
    </location>
</feature>
<proteinExistence type="predicted"/>
<evidence type="ECO:0000256" key="1">
    <source>
        <dbReference type="SAM" id="MobiDB-lite"/>
    </source>
</evidence>
<evidence type="ECO:0000313" key="4">
    <source>
        <dbReference type="Proteomes" id="UP001166304"/>
    </source>
</evidence>
<keyword evidence="2" id="KW-0472">Membrane</keyword>
<feature type="compositionally biased region" description="Basic and acidic residues" evidence="1">
    <location>
        <begin position="225"/>
        <end position="238"/>
    </location>
</feature>